<organism evidence="2 3">
    <name type="scientific">Ramularia collo-cygni</name>
    <dbReference type="NCBI Taxonomy" id="112498"/>
    <lineage>
        <taxon>Eukaryota</taxon>
        <taxon>Fungi</taxon>
        <taxon>Dikarya</taxon>
        <taxon>Ascomycota</taxon>
        <taxon>Pezizomycotina</taxon>
        <taxon>Dothideomycetes</taxon>
        <taxon>Dothideomycetidae</taxon>
        <taxon>Mycosphaerellales</taxon>
        <taxon>Mycosphaerellaceae</taxon>
        <taxon>Ramularia</taxon>
    </lineage>
</organism>
<sequence>MSTFLRPRESADASGIETLRYPRKTSTATIQKLEPDPPSSHQQPNFLPEPNPTFDDGPERERQQAEFVRGKYLPWLEWKVKVMTACQRTNFLETYAAGSLLQQQAVLAYWVAYPEHIPTRGICHLQAAREERGLNPELDPSSSLRNLAIFPRACRGESVFCPAEHVLNANVGPRNELSSENEATYAVQKEEPRSEGLLRGIGRCIWTGCARLGRAKSGDGK</sequence>
<feature type="compositionally biased region" description="Basic and acidic residues" evidence="1">
    <location>
        <begin position="1"/>
        <end position="11"/>
    </location>
</feature>
<dbReference type="EMBL" id="FJUY01000011">
    <property type="protein sequence ID" value="CZT21607.1"/>
    <property type="molecule type" value="Genomic_DNA"/>
</dbReference>
<accession>A0A2D3VA08</accession>
<keyword evidence="3" id="KW-1185">Reference proteome</keyword>
<proteinExistence type="predicted"/>
<evidence type="ECO:0000313" key="3">
    <source>
        <dbReference type="Proteomes" id="UP000225277"/>
    </source>
</evidence>
<dbReference type="RefSeq" id="XP_023628496.1">
    <property type="nucleotide sequence ID" value="XM_023772728.1"/>
</dbReference>
<dbReference type="Proteomes" id="UP000225277">
    <property type="component" value="Unassembled WGS sequence"/>
</dbReference>
<gene>
    <name evidence="2" type="ORF">RCC_07471</name>
</gene>
<name>A0A2D3VA08_9PEZI</name>
<protein>
    <submittedName>
        <fullName evidence="2">Uncharacterized protein</fullName>
    </submittedName>
</protein>
<dbReference type="GeneID" id="35602587"/>
<dbReference type="AlphaFoldDB" id="A0A2D3VA08"/>
<evidence type="ECO:0000313" key="2">
    <source>
        <dbReference type="EMBL" id="CZT21607.1"/>
    </source>
</evidence>
<reference evidence="2 3" key="1">
    <citation type="submission" date="2016-03" db="EMBL/GenBank/DDBJ databases">
        <authorList>
            <person name="Ploux O."/>
        </authorList>
    </citation>
    <scope>NUCLEOTIDE SEQUENCE [LARGE SCALE GENOMIC DNA]</scope>
    <source>
        <strain evidence="2 3">URUG2</strain>
    </source>
</reference>
<feature type="region of interest" description="Disordered" evidence="1">
    <location>
        <begin position="1"/>
        <end position="63"/>
    </location>
</feature>
<evidence type="ECO:0000256" key="1">
    <source>
        <dbReference type="SAM" id="MobiDB-lite"/>
    </source>
</evidence>